<reference evidence="1" key="1">
    <citation type="journal article" date="2020" name="Nature">
        <title>Giant virus diversity and host interactions through global metagenomics.</title>
        <authorList>
            <person name="Schulz F."/>
            <person name="Roux S."/>
            <person name="Paez-Espino D."/>
            <person name="Jungbluth S."/>
            <person name="Walsh D.A."/>
            <person name="Denef V.J."/>
            <person name="McMahon K.D."/>
            <person name="Konstantinidis K.T."/>
            <person name="Eloe-Fadrosh E.A."/>
            <person name="Kyrpides N.C."/>
            <person name="Woyke T."/>
        </authorList>
    </citation>
    <scope>NUCLEOTIDE SEQUENCE</scope>
    <source>
        <strain evidence="1">GVMAG-M-3300023179-2</strain>
    </source>
</reference>
<proteinExistence type="predicted"/>
<name>A0A6C0EED8_9ZZZZ</name>
<evidence type="ECO:0000313" key="1">
    <source>
        <dbReference type="EMBL" id="QHT26773.1"/>
    </source>
</evidence>
<protein>
    <submittedName>
        <fullName evidence="1">Uncharacterized protein</fullName>
    </submittedName>
</protein>
<accession>A0A6C0EED8</accession>
<sequence>MTEIDTELYNMLNNEFTNTEQQIFLQHFKGFLNKDNEFIINIEFAFKWIGFSRKDHAKRLLENTLF</sequence>
<organism evidence="1">
    <name type="scientific">viral metagenome</name>
    <dbReference type="NCBI Taxonomy" id="1070528"/>
    <lineage>
        <taxon>unclassified sequences</taxon>
        <taxon>metagenomes</taxon>
        <taxon>organismal metagenomes</taxon>
    </lineage>
</organism>
<dbReference type="AlphaFoldDB" id="A0A6C0EED8"/>
<dbReference type="EMBL" id="MN739801">
    <property type="protein sequence ID" value="QHT26773.1"/>
    <property type="molecule type" value="Genomic_DNA"/>
</dbReference>